<reference evidence="1 2" key="1">
    <citation type="journal article" date="2018" name="MBio">
        <title>Comparative Genomics Reveals the Core Gene Toolbox for the Fungus-Insect Symbiosis.</title>
        <authorList>
            <person name="Wang Y."/>
            <person name="Stata M."/>
            <person name="Wang W."/>
            <person name="Stajich J.E."/>
            <person name="White M.M."/>
            <person name="Moncalvo J.M."/>
        </authorList>
    </citation>
    <scope>NUCLEOTIDE SEQUENCE [LARGE SCALE GENOMIC DNA]</scope>
    <source>
        <strain evidence="1 2">SWE-8-4</strain>
    </source>
</reference>
<protein>
    <submittedName>
        <fullName evidence="1">Uncharacterized protein</fullName>
    </submittedName>
</protein>
<organism evidence="1 2">
    <name type="scientific">Smittium simulii</name>
    <dbReference type="NCBI Taxonomy" id="133385"/>
    <lineage>
        <taxon>Eukaryota</taxon>
        <taxon>Fungi</taxon>
        <taxon>Fungi incertae sedis</taxon>
        <taxon>Zoopagomycota</taxon>
        <taxon>Kickxellomycotina</taxon>
        <taxon>Harpellomycetes</taxon>
        <taxon>Harpellales</taxon>
        <taxon>Legeriomycetaceae</taxon>
        <taxon>Smittium</taxon>
    </lineage>
</organism>
<dbReference type="Proteomes" id="UP000245383">
    <property type="component" value="Unassembled WGS sequence"/>
</dbReference>
<dbReference type="OrthoDB" id="1939000at2759"/>
<accession>A0A2T9YCH5</accession>
<gene>
    <name evidence="1" type="ORF">BB561_005067</name>
</gene>
<evidence type="ECO:0000313" key="2">
    <source>
        <dbReference type="Proteomes" id="UP000245383"/>
    </source>
</evidence>
<name>A0A2T9YCH5_9FUNG</name>
<proteinExistence type="predicted"/>
<dbReference type="EMBL" id="MBFR01000281">
    <property type="protein sequence ID" value="PVU90015.1"/>
    <property type="molecule type" value="Genomic_DNA"/>
</dbReference>
<keyword evidence="2" id="KW-1185">Reference proteome</keyword>
<dbReference type="AlphaFoldDB" id="A0A2T9YCH5"/>
<comment type="caution">
    <text evidence="1">The sequence shown here is derived from an EMBL/GenBank/DDBJ whole genome shotgun (WGS) entry which is preliminary data.</text>
</comment>
<sequence>MTDQVQLTNSISLASVKKFRGEEIGADLSKWVRTTQRTLMAAGVNSEVQQARLILTYFEGRATLARKAYYNKLNSSTIKYPQEKLKLPQAPNSEISLRQRLIDLKQTGLLEDYISEEKGIVGSANIDGNLKKMVYFINGLVKTTLKAVLVINLRTFDKTKEVALSFVTKKALYSL</sequence>
<dbReference type="STRING" id="133385.A0A2T9YCH5"/>
<evidence type="ECO:0000313" key="1">
    <source>
        <dbReference type="EMBL" id="PVU90015.1"/>
    </source>
</evidence>